<feature type="chain" id="PRO_5015561848" description="DUF3019 domain-containing protein" evidence="1">
    <location>
        <begin position="23"/>
        <end position="118"/>
    </location>
</feature>
<evidence type="ECO:0000256" key="1">
    <source>
        <dbReference type="SAM" id="SignalP"/>
    </source>
</evidence>
<proteinExistence type="predicted"/>
<dbReference type="RefSeq" id="WP_107225139.1">
    <property type="nucleotide sequence ID" value="NZ_PYNF01000011.1"/>
</dbReference>
<evidence type="ECO:0008006" key="4">
    <source>
        <dbReference type="Google" id="ProtNLM"/>
    </source>
</evidence>
<organism evidence="2 3">
    <name type="scientific">Photobacterium kishitanii</name>
    <dbReference type="NCBI Taxonomy" id="318456"/>
    <lineage>
        <taxon>Bacteria</taxon>
        <taxon>Pseudomonadati</taxon>
        <taxon>Pseudomonadota</taxon>
        <taxon>Gammaproteobacteria</taxon>
        <taxon>Vibrionales</taxon>
        <taxon>Vibrionaceae</taxon>
        <taxon>Photobacterium</taxon>
    </lineage>
</organism>
<gene>
    <name evidence="2" type="ORF">C9J27_13640</name>
</gene>
<dbReference type="AlphaFoldDB" id="A0A2T3KGP8"/>
<evidence type="ECO:0000313" key="3">
    <source>
        <dbReference type="Proteomes" id="UP000241426"/>
    </source>
</evidence>
<protein>
    <recommendedName>
        <fullName evidence="4">DUF3019 domain-containing protein</fullName>
    </recommendedName>
</protein>
<dbReference type="Proteomes" id="UP000241426">
    <property type="component" value="Unassembled WGS sequence"/>
</dbReference>
<feature type="signal peptide" evidence="1">
    <location>
        <begin position="1"/>
        <end position="22"/>
    </location>
</feature>
<sequence>MNKMMTLFVAFVCLLSPLSASAKQISNKEYCRAVIAAYTETPRNKLTFKGTSHHHYIFKAQKKTYECVYKENDKYKLKRRNQDHWLKQSFLAYRRHQHIIVFVGNHKHTYKIKRCGNE</sequence>
<name>A0A2T3KGP8_9GAMM</name>
<dbReference type="EMBL" id="PYNF01000011">
    <property type="protein sequence ID" value="PSU98063.1"/>
    <property type="molecule type" value="Genomic_DNA"/>
</dbReference>
<accession>A0A2T3KGP8</accession>
<comment type="caution">
    <text evidence="2">The sequence shown here is derived from an EMBL/GenBank/DDBJ whole genome shotgun (WGS) entry which is preliminary data.</text>
</comment>
<reference evidence="2 3" key="1">
    <citation type="submission" date="2018-01" db="EMBL/GenBank/DDBJ databases">
        <title>Whole genome sequencing of Histamine producing bacteria.</title>
        <authorList>
            <person name="Butler K."/>
        </authorList>
    </citation>
    <scope>NUCLEOTIDE SEQUENCE [LARGE SCALE GENOMIC DNA]</scope>
    <source>
        <strain evidence="2 3">FS-7.2</strain>
    </source>
</reference>
<keyword evidence="1" id="KW-0732">Signal</keyword>
<evidence type="ECO:0000313" key="2">
    <source>
        <dbReference type="EMBL" id="PSU98063.1"/>
    </source>
</evidence>